<proteinExistence type="predicted"/>
<reference evidence="2" key="2">
    <citation type="submission" date="2025-08" db="UniProtKB">
        <authorList>
            <consortium name="Ensembl"/>
        </authorList>
    </citation>
    <scope>IDENTIFICATION</scope>
</reference>
<reference evidence="2" key="3">
    <citation type="submission" date="2025-09" db="UniProtKB">
        <authorList>
            <consortium name="Ensembl"/>
        </authorList>
    </citation>
    <scope>IDENTIFICATION</scope>
</reference>
<evidence type="ECO:0000313" key="3">
    <source>
        <dbReference type="Proteomes" id="UP000291000"/>
    </source>
</evidence>
<accession>A0A452FY41</accession>
<feature type="region of interest" description="Disordered" evidence="1">
    <location>
        <begin position="1"/>
        <end position="85"/>
    </location>
</feature>
<sequence>MSQLPGYQIPPPPRSLKRKKPPLPPLPPPAKETPLIPGQLTSEILDERGAEPPTGQMSRLQIQDIAPPDFLPRRNPLGRPAQSTQLASIPTWGQIKALCRQAQGIVSLQGSSVSPEKVFIDMLALLSCHDSSAEHSESCDRTAPNFF</sequence>
<dbReference type="EMBL" id="LWLT01000024">
    <property type="status" value="NOT_ANNOTATED_CDS"/>
    <property type="molecule type" value="Genomic_DNA"/>
</dbReference>
<reference evidence="2 3" key="1">
    <citation type="submission" date="2016-04" db="EMBL/GenBank/DDBJ databases">
        <title>Polished mammalian reference genomes with single-molecule sequencing and chromosome conformation capture applied to the Capra hircus genome.</title>
        <authorList>
            <person name="Bickhart D.M."/>
            <person name="Koren S."/>
            <person name="Rosen B."/>
            <person name="Hastie A."/>
            <person name="Liachko I."/>
            <person name="Sullivan S.T."/>
            <person name="Burton J."/>
            <person name="Sayre B.L."/>
            <person name="Huson H.J."/>
            <person name="Lee J."/>
            <person name="Lam E."/>
            <person name="Kelley C.M."/>
            <person name="Hutchison J.L."/>
            <person name="Zhou Y."/>
            <person name="Sun J."/>
            <person name="Crisa A."/>
            <person name="Schwartz J.C."/>
            <person name="Hammond J.A."/>
            <person name="Schroeder S.G."/>
            <person name="Liu G.E."/>
            <person name="Dunham M."/>
            <person name="Shendure J."/>
            <person name="Sonstegard T.S."/>
            <person name="Phillippy A.M."/>
            <person name="Van Tassell C.P."/>
            <person name="Smith T.P."/>
        </authorList>
    </citation>
    <scope>NUCLEOTIDE SEQUENCE [LARGE SCALE GENOMIC DNA]</scope>
</reference>
<evidence type="ECO:0000313" key="2">
    <source>
        <dbReference type="Ensembl" id="ENSCHIP00000029360.1"/>
    </source>
</evidence>
<dbReference type="Ensembl" id="ENSCHIT00000037230.1">
    <property type="protein sequence ID" value="ENSCHIP00000029360.1"/>
    <property type="gene ID" value="ENSCHIG00000024528.1"/>
</dbReference>
<dbReference type="Proteomes" id="UP000291000">
    <property type="component" value="Chromosome 22"/>
</dbReference>
<dbReference type="OMA" id="CHDSSAE"/>
<dbReference type="AlphaFoldDB" id="A0A452FY41"/>
<feature type="compositionally biased region" description="Pro residues" evidence="1">
    <location>
        <begin position="22"/>
        <end position="31"/>
    </location>
</feature>
<keyword evidence="3" id="KW-1185">Reference proteome</keyword>
<evidence type="ECO:0000256" key="1">
    <source>
        <dbReference type="SAM" id="MobiDB-lite"/>
    </source>
</evidence>
<organism evidence="2 3">
    <name type="scientific">Capra hircus</name>
    <name type="common">Goat</name>
    <dbReference type="NCBI Taxonomy" id="9925"/>
    <lineage>
        <taxon>Eukaryota</taxon>
        <taxon>Metazoa</taxon>
        <taxon>Chordata</taxon>
        <taxon>Craniata</taxon>
        <taxon>Vertebrata</taxon>
        <taxon>Euteleostomi</taxon>
        <taxon>Mammalia</taxon>
        <taxon>Eutheria</taxon>
        <taxon>Laurasiatheria</taxon>
        <taxon>Artiodactyla</taxon>
        <taxon>Ruminantia</taxon>
        <taxon>Pecora</taxon>
        <taxon>Bovidae</taxon>
        <taxon>Caprinae</taxon>
        <taxon>Capra</taxon>
    </lineage>
</organism>
<protein>
    <submittedName>
        <fullName evidence="2">Uncharacterized protein</fullName>
    </submittedName>
</protein>
<dbReference type="GeneTree" id="ENSGT00910000148712"/>
<name>A0A452FY41_CAPHI</name>